<dbReference type="SUPFAM" id="SSF110857">
    <property type="entry name" value="Gamma-glutamyl cyclotransferase-like"/>
    <property type="match status" value="1"/>
</dbReference>
<feature type="binding site" evidence="5">
    <location>
        <position position="274"/>
    </location>
    <ligand>
        <name>Mg(2+)</name>
        <dbReference type="ChEBI" id="CHEBI:18420"/>
        <label>1</label>
    </ligand>
</feature>
<dbReference type="Pfam" id="PF06094">
    <property type="entry name" value="GGACT"/>
    <property type="match status" value="1"/>
</dbReference>
<keyword evidence="3" id="KW-0378">Hydrolase</keyword>
<dbReference type="InterPro" id="IPR000086">
    <property type="entry name" value="NUDIX_hydrolase_dom"/>
</dbReference>
<dbReference type="Pfam" id="PF00293">
    <property type="entry name" value="NUDIX"/>
    <property type="match status" value="1"/>
</dbReference>
<feature type="binding site" evidence="5">
    <location>
        <position position="327"/>
    </location>
    <ligand>
        <name>Mg(2+)</name>
        <dbReference type="ChEBI" id="CHEBI:18420"/>
        <label>1</label>
    </ligand>
</feature>
<accession>A0A7W9BJV5</accession>
<evidence type="ECO:0000256" key="6">
    <source>
        <dbReference type="PIRSR" id="PIRSR604385-3"/>
    </source>
</evidence>
<keyword evidence="9" id="KW-1185">Reference proteome</keyword>
<keyword evidence="5" id="KW-0479">Metal-binding</keyword>
<dbReference type="PROSITE" id="PS00893">
    <property type="entry name" value="NUDIX_BOX"/>
    <property type="match status" value="1"/>
</dbReference>
<feature type="binding site" evidence="5">
    <location>
        <position position="278"/>
    </location>
    <ligand>
        <name>Mg(2+)</name>
        <dbReference type="ChEBI" id="CHEBI:18420"/>
        <label>1</label>
    </ligand>
</feature>
<dbReference type="Gene3D" id="3.90.79.10">
    <property type="entry name" value="Nucleoside Triphosphate Pyrophosphohydrolase"/>
    <property type="match status" value="1"/>
</dbReference>
<evidence type="ECO:0000256" key="4">
    <source>
        <dbReference type="ARBA" id="ARBA00030602"/>
    </source>
</evidence>
<sequence length="371" mass="40682">MTVFIYGTLLDPVLRERLLARNVAVTPAILHDYALVEQRRSPLPAIVARVGASVDGMVLDDLTAAEVARLDAYEIPFDYNPISAKVDVDSDVVSTQTYLPGPSVDVSDRPWSLARWQDQSGSLSREMAVEIGSFDPPLAGDALRAQWHMIAKRASNRLRAKVEAMPADVRYQPAPDDFSVNAPTLSGDFFRLAAFQVEHKTFTGSRSAALQREVFLGTDAALVLPYDPKTDRVLLVEQIRMAPIMRGNSNPWALEPIAGMVDEGETPEQAALRESEEEAGLTGIALEKMFSYYPSTGSSTDYFFCFAGICDLPEPMTYTGGLESESEDLRLHILPFDAAFALIATGEANNAALVSMLFWLSQNRARLRGTA</sequence>
<dbReference type="GO" id="GO:0016740">
    <property type="term" value="F:transferase activity"/>
    <property type="evidence" value="ECO:0007669"/>
    <property type="project" value="UniProtKB-KW"/>
</dbReference>
<reference evidence="8 9" key="1">
    <citation type="submission" date="2020-08" db="EMBL/GenBank/DDBJ databases">
        <title>Genomic Encyclopedia of Type Strains, Phase IV (KMG-IV): sequencing the most valuable type-strain genomes for metagenomic binning, comparative biology and taxonomic classification.</title>
        <authorList>
            <person name="Goeker M."/>
        </authorList>
    </citation>
    <scope>NUCLEOTIDE SEQUENCE [LARGE SCALE GENOMIC DNA]</scope>
    <source>
        <strain evidence="8 9">DSM 101064</strain>
    </source>
</reference>
<dbReference type="InterPro" id="IPR009288">
    <property type="entry name" value="AIG2-like_dom"/>
</dbReference>
<dbReference type="PANTHER" id="PTHR31544">
    <property type="entry name" value="AIG2-LIKE PROTEIN D"/>
    <property type="match status" value="1"/>
</dbReference>
<dbReference type="InterPro" id="IPR004385">
    <property type="entry name" value="NDP_pyrophosphatase"/>
</dbReference>
<dbReference type="InterPro" id="IPR015797">
    <property type="entry name" value="NUDIX_hydrolase-like_dom_sf"/>
</dbReference>
<protein>
    <recommendedName>
        <fullName evidence="4">Putative gamma-glutamylcyclotransferase</fullName>
    </recommendedName>
</protein>
<organism evidence="8 9">
    <name type="scientific">Yoonia ponticola</name>
    <dbReference type="NCBI Taxonomy" id="1524255"/>
    <lineage>
        <taxon>Bacteria</taxon>
        <taxon>Pseudomonadati</taxon>
        <taxon>Pseudomonadota</taxon>
        <taxon>Alphaproteobacteria</taxon>
        <taxon>Rhodobacterales</taxon>
        <taxon>Paracoccaceae</taxon>
        <taxon>Yoonia</taxon>
    </lineage>
</organism>
<dbReference type="GO" id="GO:0046872">
    <property type="term" value="F:metal ion binding"/>
    <property type="evidence" value="ECO:0007669"/>
    <property type="project" value="UniProtKB-KW"/>
</dbReference>
<evidence type="ECO:0000313" key="8">
    <source>
        <dbReference type="EMBL" id="MBB5721577.1"/>
    </source>
</evidence>
<gene>
    <name evidence="8" type="ORF">FHS72_001189</name>
</gene>
<dbReference type="InterPro" id="IPR013024">
    <property type="entry name" value="GGCT-like"/>
</dbReference>
<comment type="caution">
    <text evidence="8">The sequence shown here is derived from an EMBL/GenBank/DDBJ whole genome shotgun (WGS) entry which is preliminary data.</text>
</comment>
<evidence type="ECO:0000256" key="1">
    <source>
        <dbReference type="ARBA" id="ARBA00001946"/>
    </source>
</evidence>
<evidence type="ECO:0000256" key="3">
    <source>
        <dbReference type="ARBA" id="ARBA00022801"/>
    </source>
</evidence>
<dbReference type="PROSITE" id="PS51462">
    <property type="entry name" value="NUDIX"/>
    <property type="match status" value="1"/>
</dbReference>
<dbReference type="AlphaFoldDB" id="A0A7W9BJV5"/>
<dbReference type="Gene3D" id="3.10.490.10">
    <property type="entry name" value="Gamma-glutamyl cyclotransferase-like"/>
    <property type="match status" value="1"/>
</dbReference>
<evidence type="ECO:0000259" key="7">
    <source>
        <dbReference type="PROSITE" id="PS51462"/>
    </source>
</evidence>
<dbReference type="CDD" id="cd24155">
    <property type="entry name" value="NUDIX_ADPRase"/>
    <property type="match status" value="1"/>
</dbReference>
<dbReference type="CDD" id="cd06661">
    <property type="entry name" value="GGCT_like"/>
    <property type="match status" value="1"/>
</dbReference>
<dbReference type="RefSeq" id="WP_183527033.1">
    <property type="nucleotide sequence ID" value="NZ_JACIJM010000003.1"/>
</dbReference>
<dbReference type="EMBL" id="JACIJM010000003">
    <property type="protein sequence ID" value="MBB5721577.1"/>
    <property type="molecule type" value="Genomic_DNA"/>
</dbReference>
<dbReference type="PANTHER" id="PTHR31544:SF2">
    <property type="entry name" value="AIG2-LIKE PROTEIN D"/>
    <property type="match status" value="1"/>
</dbReference>
<proteinExistence type="predicted"/>
<evidence type="ECO:0000256" key="2">
    <source>
        <dbReference type="ARBA" id="ARBA00022679"/>
    </source>
</evidence>
<dbReference type="InterPro" id="IPR020084">
    <property type="entry name" value="NUDIX_hydrolase_CS"/>
</dbReference>
<feature type="binding site" evidence="5">
    <location>
        <position position="258"/>
    </location>
    <ligand>
        <name>Mg(2+)</name>
        <dbReference type="ChEBI" id="CHEBI:18420"/>
        <label>1</label>
    </ligand>
</feature>
<evidence type="ECO:0000256" key="5">
    <source>
        <dbReference type="PIRSR" id="PIRSR604385-2"/>
    </source>
</evidence>
<feature type="domain" description="Nudix hydrolase" evidence="7">
    <location>
        <begin position="216"/>
        <end position="356"/>
    </location>
</feature>
<dbReference type="NCBIfam" id="TIGR00052">
    <property type="entry name" value="nudix-type nucleoside diphosphatase, YffH/AdpP family"/>
    <property type="match status" value="1"/>
</dbReference>
<feature type="short sequence motif" description="Nudix box" evidence="6">
    <location>
        <begin position="259"/>
        <end position="281"/>
    </location>
</feature>
<dbReference type="GO" id="GO:0016818">
    <property type="term" value="F:hydrolase activity, acting on acid anhydrides, in phosphorus-containing anhydrides"/>
    <property type="evidence" value="ECO:0007669"/>
    <property type="project" value="InterPro"/>
</dbReference>
<keyword evidence="5" id="KW-0460">Magnesium</keyword>
<name>A0A7W9BJV5_9RHOB</name>
<dbReference type="InterPro" id="IPR045038">
    <property type="entry name" value="AIG2-like"/>
</dbReference>
<dbReference type="SUPFAM" id="SSF55811">
    <property type="entry name" value="Nudix"/>
    <property type="match status" value="1"/>
</dbReference>
<keyword evidence="2" id="KW-0808">Transferase</keyword>
<dbReference type="InterPro" id="IPR036568">
    <property type="entry name" value="GGCT-like_sf"/>
</dbReference>
<comment type="cofactor">
    <cofactor evidence="1 5">
        <name>Mg(2+)</name>
        <dbReference type="ChEBI" id="CHEBI:18420"/>
    </cofactor>
</comment>
<dbReference type="Proteomes" id="UP000535415">
    <property type="component" value="Unassembled WGS sequence"/>
</dbReference>
<evidence type="ECO:0000313" key="9">
    <source>
        <dbReference type="Proteomes" id="UP000535415"/>
    </source>
</evidence>